<dbReference type="GO" id="GO:0045892">
    <property type="term" value="P:negative regulation of DNA-templated transcription"/>
    <property type="evidence" value="ECO:0007669"/>
    <property type="project" value="InterPro"/>
</dbReference>
<evidence type="ECO:0000256" key="4">
    <source>
        <dbReference type="ARBA" id="ARBA00023163"/>
    </source>
</evidence>
<organism evidence="5 6">
    <name type="scientific">Carnobacterium iners</name>
    <dbReference type="NCBI Taxonomy" id="1073423"/>
    <lineage>
        <taxon>Bacteria</taxon>
        <taxon>Bacillati</taxon>
        <taxon>Bacillota</taxon>
        <taxon>Bacilli</taxon>
        <taxon>Lactobacillales</taxon>
        <taxon>Carnobacteriaceae</taxon>
        <taxon>Carnobacterium</taxon>
    </lineage>
</organism>
<name>A0A1X7MTH1_9LACT</name>
<evidence type="ECO:0000313" key="6">
    <source>
        <dbReference type="Proteomes" id="UP000193435"/>
    </source>
</evidence>
<dbReference type="Pfam" id="PF03965">
    <property type="entry name" value="Penicillinase_R"/>
    <property type="match status" value="1"/>
</dbReference>
<protein>
    <submittedName>
        <fullName evidence="5">Copper transport repressor, CopY/TcrY family</fullName>
    </submittedName>
</protein>
<sequence length="148" mass="16974">MKTATPIKITEAEWEIMRVAWASGTVTSREIIKVLENKKQWKATTIKTLIGRLVDKKALMTKKEGNKFIYSALVTEENSMEFYTDDVLTRVCTKHRGQLISNMIVDTILSKSDIEMLRTLLEQKEIKALDEVPCKCVTGQCECNLRHH</sequence>
<dbReference type="SUPFAM" id="SSF46785">
    <property type="entry name" value="Winged helix' DNA-binding domain"/>
    <property type="match status" value="1"/>
</dbReference>
<reference evidence="5 6" key="1">
    <citation type="submission" date="2017-04" db="EMBL/GenBank/DDBJ databases">
        <authorList>
            <person name="Afonso C.L."/>
            <person name="Miller P.J."/>
            <person name="Scott M.A."/>
            <person name="Spackman E."/>
            <person name="Goraichik I."/>
            <person name="Dimitrov K.M."/>
            <person name="Suarez D.L."/>
            <person name="Swayne D.E."/>
        </authorList>
    </citation>
    <scope>NUCLEOTIDE SEQUENCE [LARGE SCALE GENOMIC DNA]</scope>
    <source>
        <strain evidence="5 6">LMG26642</strain>
    </source>
</reference>
<keyword evidence="2" id="KW-0805">Transcription regulation</keyword>
<evidence type="ECO:0000256" key="2">
    <source>
        <dbReference type="ARBA" id="ARBA00023015"/>
    </source>
</evidence>
<evidence type="ECO:0000256" key="1">
    <source>
        <dbReference type="ARBA" id="ARBA00011046"/>
    </source>
</evidence>
<gene>
    <name evidence="5" type="ORF">SAMN04488700_0845</name>
</gene>
<dbReference type="OrthoDB" id="1849040at2"/>
<keyword evidence="4" id="KW-0804">Transcription</keyword>
<dbReference type="InterPro" id="IPR036390">
    <property type="entry name" value="WH_DNA-bd_sf"/>
</dbReference>
<dbReference type="EMBL" id="FXBJ01000002">
    <property type="protein sequence ID" value="SMH28112.1"/>
    <property type="molecule type" value="Genomic_DNA"/>
</dbReference>
<dbReference type="Gene3D" id="1.10.10.10">
    <property type="entry name" value="Winged helix-like DNA-binding domain superfamily/Winged helix DNA-binding domain"/>
    <property type="match status" value="1"/>
</dbReference>
<dbReference type="AlphaFoldDB" id="A0A1X7MTH1"/>
<dbReference type="NCBIfam" id="TIGR02698">
    <property type="entry name" value="CopY_TcrY"/>
    <property type="match status" value="1"/>
</dbReference>
<comment type="similarity">
    <text evidence="1">Belongs to the BlaI transcriptional regulatory family.</text>
</comment>
<dbReference type="InterPro" id="IPR014071">
    <property type="entry name" value="Cu_transp_CopY/TcrY"/>
</dbReference>
<keyword evidence="3" id="KW-0238">DNA-binding</keyword>
<evidence type="ECO:0000256" key="3">
    <source>
        <dbReference type="ARBA" id="ARBA00023125"/>
    </source>
</evidence>
<dbReference type="PIRSF" id="PIRSF019455">
    <property type="entry name" value="CopR_AtkY"/>
    <property type="match status" value="1"/>
</dbReference>
<proteinExistence type="inferred from homology"/>
<dbReference type="Proteomes" id="UP000193435">
    <property type="component" value="Unassembled WGS sequence"/>
</dbReference>
<dbReference type="InterPro" id="IPR036388">
    <property type="entry name" value="WH-like_DNA-bd_sf"/>
</dbReference>
<evidence type="ECO:0000313" key="5">
    <source>
        <dbReference type="EMBL" id="SMH28112.1"/>
    </source>
</evidence>
<dbReference type="InterPro" id="IPR005650">
    <property type="entry name" value="BlaI_family"/>
</dbReference>
<accession>A0A1X7MTH1</accession>
<dbReference type="GO" id="GO:0003677">
    <property type="term" value="F:DNA binding"/>
    <property type="evidence" value="ECO:0007669"/>
    <property type="project" value="UniProtKB-KW"/>
</dbReference>
<keyword evidence="6" id="KW-1185">Reference proteome</keyword>
<dbReference type="STRING" id="1073423.SAMN04488700_0845"/>
<dbReference type="RefSeq" id="WP_085559079.1">
    <property type="nucleotide sequence ID" value="NZ_FOAH01000006.1"/>
</dbReference>